<dbReference type="InterPro" id="IPR009014">
    <property type="entry name" value="Transketo_C/PFOR_II"/>
</dbReference>
<evidence type="ECO:0000259" key="2">
    <source>
        <dbReference type="Pfam" id="PF01855"/>
    </source>
</evidence>
<dbReference type="Pfam" id="PF01855">
    <property type="entry name" value="POR_N"/>
    <property type="match status" value="1"/>
</dbReference>
<keyword evidence="1 4" id="KW-0560">Oxidoreductase</keyword>
<dbReference type="RefSeq" id="WP_071545385.1">
    <property type="nucleotide sequence ID" value="NZ_LKAQ01000004.1"/>
</dbReference>
<evidence type="ECO:0000256" key="1">
    <source>
        <dbReference type="ARBA" id="ARBA00023002"/>
    </source>
</evidence>
<accession>A0A1J5N9H5</accession>
<evidence type="ECO:0000259" key="3">
    <source>
        <dbReference type="Pfam" id="PF17147"/>
    </source>
</evidence>
<dbReference type="InterPro" id="IPR052368">
    <property type="entry name" value="2-oxoacid_oxidoreductase"/>
</dbReference>
<sequence length="356" mass="38950">MSKKNDRIFVKGNEAIARGALAAKCKCFFGYPITPQNDIPEYMSSEIIKAGGDFVQAESEVAAANMLLGAGASGVRAMTSSSSPGIALKQEAISYMAGSEIPAVIVNMNRGGPGLGDIGPAQGDYYQSTRGGGHGDYRHFTFGPGTVQEAYDLTIKAFDIAFKQRTPVLILGDAILGQMKEPITPWLPENIDEEAGRDWAVTGRTGGREKRLVKSLFLEEGALAEQNRHLQAKYDSWKSMTEAEQFETEDADLILCAYGSIGRIAKSAVRKFRKDGKKVGLFRPITLYPFPSDELKELAEQGKRFLTIEHNLGQMLDDVRLAIRTVADSDFYPIYPGNLPTPDELEEPILKCLEGK</sequence>
<dbReference type="Proteomes" id="UP000181901">
    <property type="component" value="Unassembled WGS sequence"/>
</dbReference>
<dbReference type="AlphaFoldDB" id="A0A1J5N9H5"/>
<dbReference type="GO" id="GO:0016491">
    <property type="term" value="F:oxidoreductase activity"/>
    <property type="evidence" value="ECO:0007669"/>
    <property type="project" value="UniProtKB-KW"/>
</dbReference>
<dbReference type="SUPFAM" id="SSF52518">
    <property type="entry name" value="Thiamin diphosphate-binding fold (THDP-binding)"/>
    <property type="match status" value="1"/>
</dbReference>
<dbReference type="Gene3D" id="3.40.50.920">
    <property type="match status" value="1"/>
</dbReference>
<evidence type="ECO:0000313" key="5">
    <source>
        <dbReference type="Proteomes" id="UP000181901"/>
    </source>
</evidence>
<dbReference type="InterPro" id="IPR002880">
    <property type="entry name" value="Pyrv_Fd/Flavodoxin_OxRdtase_N"/>
</dbReference>
<proteinExistence type="predicted"/>
<dbReference type="NCBIfam" id="NF005507">
    <property type="entry name" value="PRK07119.1"/>
    <property type="match status" value="1"/>
</dbReference>
<dbReference type="EMBL" id="LKAQ01000004">
    <property type="protein sequence ID" value="OIQ49903.1"/>
    <property type="molecule type" value="Genomic_DNA"/>
</dbReference>
<dbReference type="InterPro" id="IPR033412">
    <property type="entry name" value="PFOR_II"/>
</dbReference>
<reference evidence="4 5" key="1">
    <citation type="submission" date="2015-09" db="EMBL/GenBank/DDBJ databases">
        <title>Genome of Desulfovibrio dechloracetivorans BerOc1, a mercury methylating strain isolated from highly hydrocarbons and metals contaminated coastal sediments.</title>
        <authorList>
            <person name="Goni Urriza M."/>
            <person name="Gassie C."/>
            <person name="Bouchez O."/>
            <person name="Klopp C."/>
            <person name="Ranchou-Peyruse A."/>
            <person name="Remy G."/>
        </authorList>
    </citation>
    <scope>NUCLEOTIDE SEQUENCE [LARGE SCALE GENOMIC DNA]</scope>
    <source>
        <strain evidence="4 5">BerOc1</strain>
    </source>
</reference>
<dbReference type="InterPro" id="IPR029061">
    <property type="entry name" value="THDP-binding"/>
</dbReference>
<feature type="domain" description="Pyruvate flavodoxin/ferredoxin oxidoreductase pyrimidine binding" evidence="2">
    <location>
        <begin position="19"/>
        <end position="194"/>
    </location>
</feature>
<dbReference type="Gene3D" id="3.40.50.970">
    <property type="match status" value="1"/>
</dbReference>
<protein>
    <submittedName>
        <fullName evidence="4">2-oxoglutarate oxidoreductase subunit KorA</fullName>
        <ecNumber evidence="4">1.2.-.-</ecNumber>
    </submittedName>
</protein>
<dbReference type="SUPFAM" id="SSF52922">
    <property type="entry name" value="TK C-terminal domain-like"/>
    <property type="match status" value="1"/>
</dbReference>
<evidence type="ECO:0000313" key="4">
    <source>
        <dbReference type="EMBL" id="OIQ49903.1"/>
    </source>
</evidence>
<dbReference type="PANTHER" id="PTHR43088:SF1">
    <property type="entry name" value="SUBUNIT OF PYRUVATE:FLAVODOXIN OXIDOREDUCTASE"/>
    <property type="match status" value="1"/>
</dbReference>
<feature type="domain" description="Pyruvate:ferredoxin oxidoreductase core" evidence="3">
    <location>
        <begin position="251"/>
        <end position="344"/>
    </location>
</feature>
<dbReference type="OrthoDB" id="9794954at2"/>
<gene>
    <name evidence="4" type="primary">korA_2</name>
    <name evidence="4" type="ORF">BerOc1_01831</name>
</gene>
<keyword evidence="5" id="KW-1185">Reference proteome</keyword>
<dbReference type="PANTHER" id="PTHR43088">
    <property type="entry name" value="SUBUNIT OF PYRUVATE:FLAVODOXIN OXIDOREDUCTASE-RELATED"/>
    <property type="match status" value="1"/>
</dbReference>
<organism evidence="4 5">
    <name type="scientific">Pseudodesulfovibrio hydrargyri</name>
    <dbReference type="NCBI Taxonomy" id="2125990"/>
    <lineage>
        <taxon>Bacteria</taxon>
        <taxon>Pseudomonadati</taxon>
        <taxon>Thermodesulfobacteriota</taxon>
        <taxon>Desulfovibrionia</taxon>
        <taxon>Desulfovibrionales</taxon>
        <taxon>Desulfovibrionaceae</taxon>
    </lineage>
</organism>
<comment type="caution">
    <text evidence="4">The sequence shown here is derived from an EMBL/GenBank/DDBJ whole genome shotgun (WGS) entry which is preliminary data.</text>
</comment>
<dbReference type="EC" id="1.2.-.-" evidence="4"/>
<dbReference type="CDD" id="cd07034">
    <property type="entry name" value="TPP_PYR_PFOR_IOR-alpha_like"/>
    <property type="match status" value="1"/>
</dbReference>
<name>A0A1J5N9H5_9BACT</name>
<dbReference type="Pfam" id="PF17147">
    <property type="entry name" value="PFOR_II"/>
    <property type="match status" value="1"/>
</dbReference>